<keyword evidence="5 10" id="KW-0732">Signal</keyword>
<dbReference type="InterPro" id="IPR025932">
    <property type="entry name" value="Trypano_VSG_B_N_dom"/>
</dbReference>
<sequence>MQSAAALAVLLVGVQHGDAANIVEGANKVEFSLLCDLVALAEAGLTLPPVTDAGDEAVADILHLNMSVSDRSWQEILKKKSAENDYHDTLPDCTKDPGGWAEMWPRWHKALIALKVEKREQDLAQAGLQKLLAEEAKALRAHLRPILAKVLKIEEARGNLQPALAKPDAKTVKQELQKAVFGAAGKTKSDVQHSDAFTMAGCTDYESCCDMTPGTGKAKSVAAVVACLCAKASGNAADGACGQRTGLSTAWAVASPVSITKITEAIAFCPGTTNAELTSKRLEAPLSGLTRQMKIVGTDGYFKEFKATKRSCEDSNGLCVKYTSFTVKDGKAFEDIPWVNTLLTLVTQIKQREKAAAQASFLAEQLIAEKDTAYSLAETAKQAANLVKVTSDGEGTGSKQQSEDCTTHQDNRTVYENTDKCEWEGKTDNKTDVNLKREKDRKHNKQRHQMHKKGQINSNLNYNPNAPRLLNENGKIMLAKIPVFSSIRNWL</sequence>
<evidence type="ECO:0000256" key="2">
    <source>
        <dbReference type="ARBA" id="ARBA00004609"/>
    </source>
</evidence>
<evidence type="ECO:0000256" key="3">
    <source>
        <dbReference type="ARBA" id="ARBA00022475"/>
    </source>
</evidence>
<feature type="region of interest" description="Disordered" evidence="9">
    <location>
        <begin position="391"/>
        <end position="410"/>
    </location>
</feature>
<feature type="domain" description="Trypanosome variant surface glycoprotein B-type N-terminal" evidence="11">
    <location>
        <begin position="10"/>
        <end position="366"/>
    </location>
</feature>
<organism evidence="12">
    <name type="scientific">Trypanosoma brucei</name>
    <dbReference type="NCBI Taxonomy" id="5691"/>
    <lineage>
        <taxon>Eukaryota</taxon>
        <taxon>Discoba</taxon>
        <taxon>Euglenozoa</taxon>
        <taxon>Kinetoplastea</taxon>
        <taxon>Metakinetoplastina</taxon>
        <taxon>Trypanosomatida</taxon>
        <taxon>Trypanosomatidae</taxon>
        <taxon>Trypanosoma</taxon>
    </lineage>
</organism>
<dbReference type="VEuPathDB" id="TriTrypDB:Tb10.v4.0100"/>
<feature type="compositionally biased region" description="Basic and acidic residues" evidence="9">
    <location>
        <begin position="401"/>
        <end position="410"/>
    </location>
</feature>
<keyword evidence="7" id="KW-0325">Glycoprotein</keyword>
<feature type="region of interest" description="Disordered" evidence="9">
    <location>
        <begin position="437"/>
        <end position="462"/>
    </location>
</feature>
<feature type="signal peptide" evidence="10">
    <location>
        <begin position="1"/>
        <end position="19"/>
    </location>
</feature>
<feature type="chain" id="PRO_5012068526" evidence="10">
    <location>
        <begin position="20"/>
        <end position="491"/>
    </location>
</feature>
<evidence type="ECO:0000256" key="8">
    <source>
        <dbReference type="ARBA" id="ARBA00023288"/>
    </source>
</evidence>
<reference evidence="12" key="1">
    <citation type="submission" date="2016-08" db="EMBL/GenBank/DDBJ databases">
        <title>VSG repertoire of Trypanosoma brucei EATRO 1125.</title>
        <authorList>
            <person name="Cross G.A."/>
        </authorList>
    </citation>
    <scope>NUCLEOTIDE SEQUENCE</scope>
    <source>
        <strain evidence="12">EATRO 1125</strain>
    </source>
</reference>
<evidence type="ECO:0000313" key="12">
    <source>
        <dbReference type="EMBL" id="APD73902.1"/>
    </source>
</evidence>
<comment type="function">
    <text evidence="1">VSG forms a coat on the surface of the parasite. The trypanosome evades the immune response of the host by expressing a series of antigenically distinct VSGs from an estimated 1000 VSG genes.</text>
</comment>
<evidence type="ECO:0000256" key="6">
    <source>
        <dbReference type="ARBA" id="ARBA00023136"/>
    </source>
</evidence>
<feature type="compositionally biased region" description="Basic residues" evidence="9">
    <location>
        <begin position="439"/>
        <end position="454"/>
    </location>
</feature>
<dbReference type="VEuPathDB" id="TriTrypDB:Tb427_000532700"/>
<name>A0A1J0R7V3_9TRYP</name>
<keyword evidence="4" id="KW-0336">GPI-anchor</keyword>
<keyword evidence="6" id="KW-0472">Membrane</keyword>
<dbReference type="AlphaFoldDB" id="A0A1J0R7V3"/>
<dbReference type="GO" id="GO:0005886">
    <property type="term" value="C:plasma membrane"/>
    <property type="evidence" value="ECO:0007669"/>
    <property type="project" value="UniProtKB-SubCell"/>
</dbReference>
<evidence type="ECO:0000259" key="11">
    <source>
        <dbReference type="Pfam" id="PF13206"/>
    </source>
</evidence>
<evidence type="ECO:0000256" key="10">
    <source>
        <dbReference type="SAM" id="SignalP"/>
    </source>
</evidence>
<evidence type="ECO:0000256" key="9">
    <source>
        <dbReference type="SAM" id="MobiDB-lite"/>
    </source>
</evidence>
<dbReference type="VEuPathDB" id="TriTrypDB:Tb1125.Tb10.v4.0100"/>
<dbReference type="GO" id="GO:0098552">
    <property type="term" value="C:side of membrane"/>
    <property type="evidence" value="ECO:0007669"/>
    <property type="project" value="UniProtKB-KW"/>
</dbReference>
<evidence type="ECO:0000256" key="7">
    <source>
        <dbReference type="ARBA" id="ARBA00023180"/>
    </source>
</evidence>
<dbReference type="Pfam" id="PF13206">
    <property type="entry name" value="VSG_B"/>
    <property type="match status" value="1"/>
</dbReference>
<evidence type="ECO:0000256" key="1">
    <source>
        <dbReference type="ARBA" id="ARBA00002523"/>
    </source>
</evidence>
<proteinExistence type="predicted"/>
<protein>
    <submittedName>
        <fullName evidence="12">Variant surface glycoprotein 1125.1776</fullName>
    </submittedName>
</protein>
<comment type="subcellular location">
    <subcellularLocation>
        <location evidence="2">Cell membrane</location>
        <topology evidence="2">Lipid-anchor</topology>
        <topology evidence="2">GPI-anchor</topology>
    </subcellularLocation>
</comment>
<dbReference type="EMBL" id="KX699946">
    <property type="protein sequence ID" value="APD73902.1"/>
    <property type="molecule type" value="Genomic_DNA"/>
</dbReference>
<keyword evidence="3" id="KW-1003">Cell membrane</keyword>
<evidence type="ECO:0000256" key="4">
    <source>
        <dbReference type="ARBA" id="ARBA00022622"/>
    </source>
</evidence>
<keyword evidence="8" id="KW-0449">Lipoprotein</keyword>
<accession>A0A1J0R7V3</accession>
<evidence type="ECO:0000256" key="5">
    <source>
        <dbReference type="ARBA" id="ARBA00022729"/>
    </source>
</evidence>